<proteinExistence type="predicted"/>
<organism evidence="1 2">
    <name type="scientific">Acaulospora colombiana</name>
    <dbReference type="NCBI Taxonomy" id="27376"/>
    <lineage>
        <taxon>Eukaryota</taxon>
        <taxon>Fungi</taxon>
        <taxon>Fungi incertae sedis</taxon>
        <taxon>Mucoromycota</taxon>
        <taxon>Glomeromycotina</taxon>
        <taxon>Glomeromycetes</taxon>
        <taxon>Diversisporales</taxon>
        <taxon>Acaulosporaceae</taxon>
        <taxon>Acaulospora</taxon>
    </lineage>
</organism>
<reference evidence="1" key="1">
    <citation type="submission" date="2021-06" db="EMBL/GenBank/DDBJ databases">
        <authorList>
            <person name="Kallberg Y."/>
            <person name="Tangrot J."/>
            <person name="Rosling A."/>
        </authorList>
    </citation>
    <scope>NUCLEOTIDE SEQUENCE</scope>
    <source>
        <strain evidence="1">CL356</strain>
    </source>
</reference>
<comment type="caution">
    <text evidence="1">The sequence shown here is derived from an EMBL/GenBank/DDBJ whole genome shotgun (WGS) entry which is preliminary data.</text>
</comment>
<evidence type="ECO:0000313" key="1">
    <source>
        <dbReference type="EMBL" id="CAG8678121.1"/>
    </source>
</evidence>
<protein>
    <submittedName>
        <fullName evidence="1">11884_t:CDS:1</fullName>
    </submittedName>
</protein>
<sequence length="315" mass="36776">SLDHPDLTQALFSKIAWSVDCSMALHWHPNWHRGPWAGARIDIASLSDIEGIEEWKDVTEETFRDVWKVTLQAERLIEEDCKCKLCGIYNQMRIDDEYKGARKGDQDIKNTQRAQFSKWDEPHCTEKQEKELINLVRSQETCTIIDKLPSNHLCKSLSLFERLPYEITDLIFFHVPRNSLPACAIASTRMNSAVLVSLYATVNLDLPHLTHRFAETLIRRPFLCHYVRDLTIAVSPHWKSVRVLHDILIQLPCLVSLHTLPSWITYGDLPYWEYPFKLQNIKWGLIKDKASQKFIMSHSDTLKEINYMKLNQDFL</sequence>
<gene>
    <name evidence="1" type="ORF">ACOLOM_LOCUS9225</name>
</gene>
<accession>A0ACA9NW64</accession>
<feature type="non-terminal residue" evidence="1">
    <location>
        <position position="1"/>
    </location>
</feature>
<dbReference type="EMBL" id="CAJVPT010026121">
    <property type="protein sequence ID" value="CAG8678121.1"/>
    <property type="molecule type" value="Genomic_DNA"/>
</dbReference>
<dbReference type="Proteomes" id="UP000789525">
    <property type="component" value="Unassembled WGS sequence"/>
</dbReference>
<keyword evidence="2" id="KW-1185">Reference proteome</keyword>
<name>A0ACA9NW64_9GLOM</name>
<evidence type="ECO:0000313" key="2">
    <source>
        <dbReference type="Proteomes" id="UP000789525"/>
    </source>
</evidence>